<sequence length="105" mass="12662">MIYKKKSYEFGKWEREIVFPYILRIFDNVSSICLIYHMIEQCEDIYTYMINGEKIIKIEISRVDGNIILDSITSVLEYAKEMKGKQYQRYLKELLELSNREDCQV</sequence>
<evidence type="ECO:0000313" key="2">
    <source>
        <dbReference type="Proteomes" id="UP000247485"/>
    </source>
</evidence>
<proteinExistence type="predicted"/>
<comment type="caution">
    <text evidence="1">The sequence shown here is derived from an EMBL/GenBank/DDBJ whole genome shotgun (WGS) entry which is preliminary data.</text>
</comment>
<dbReference type="EMBL" id="QJJG01000030">
    <property type="protein sequence ID" value="PXW36456.1"/>
    <property type="molecule type" value="Genomic_DNA"/>
</dbReference>
<reference evidence="1 2" key="1">
    <citation type="submission" date="2018-05" db="EMBL/GenBank/DDBJ databases">
        <title>Freshwater and sediment microbial communities from various areas in North America, analyzing microbe dynamics in response to fracking.</title>
        <authorList>
            <person name="Lamendella R."/>
        </authorList>
    </citation>
    <scope>NUCLEOTIDE SEQUENCE [LARGE SCALE GENOMIC DNA]</scope>
    <source>
        <strain evidence="1 2">67</strain>
    </source>
</reference>
<organism evidence="1 2">
    <name type="scientific">Klebsiella oxytoca</name>
    <dbReference type="NCBI Taxonomy" id="571"/>
    <lineage>
        <taxon>Bacteria</taxon>
        <taxon>Pseudomonadati</taxon>
        <taxon>Pseudomonadota</taxon>
        <taxon>Gammaproteobacteria</taxon>
        <taxon>Enterobacterales</taxon>
        <taxon>Enterobacteriaceae</taxon>
        <taxon>Klebsiella/Raoultella group</taxon>
        <taxon>Klebsiella</taxon>
    </lineage>
</organism>
<evidence type="ECO:0000313" key="1">
    <source>
        <dbReference type="EMBL" id="PXW36456.1"/>
    </source>
</evidence>
<dbReference type="AlphaFoldDB" id="A0A318FAG0"/>
<name>A0A318FAG0_KLEOX</name>
<protein>
    <submittedName>
        <fullName evidence="1">Uncharacterized protein</fullName>
    </submittedName>
</protein>
<gene>
    <name evidence="1" type="ORF">DET57_13030</name>
</gene>
<dbReference type="Proteomes" id="UP000247485">
    <property type="component" value="Unassembled WGS sequence"/>
</dbReference>
<accession>A0A318FAG0</accession>